<dbReference type="GeneID" id="54299656"/>
<dbReference type="AlphaFoldDB" id="A0A6A6BDN6"/>
<proteinExistence type="predicted"/>
<keyword evidence="1" id="KW-0732">Signal</keyword>
<gene>
    <name evidence="2" type="ORF">K452DRAFT_298857</name>
</gene>
<sequence length="108" mass="11566">MHFSALFAAFLTTLAVASPLPAANPDAAPAIVEDFAAAPSANAILKTRDETRFNKDTDEMNDEFKNLVDFNHINPAQLTPGYHVQTATISSLTSEPDNLTALYAASDL</sequence>
<protein>
    <submittedName>
        <fullName evidence="2">Uncharacterized protein</fullName>
    </submittedName>
</protein>
<feature type="chain" id="PRO_5025601086" evidence="1">
    <location>
        <begin position="18"/>
        <end position="108"/>
    </location>
</feature>
<organism evidence="2 3">
    <name type="scientific">Aplosporella prunicola CBS 121167</name>
    <dbReference type="NCBI Taxonomy" id="1176127"/>
    <lineage>
        <taxon>Eukaryota</taxon>
        <taxon>Fungi</taxon>
        <taxon>Dikarya</taxon>
        <taxon>Ascomycota</taxon>
        <taxon>Pezizomycotina</taxon>
        <taxon>Dothideomycetes</taxon>
        <taxon>Dothideomycetes incertae sedis</taxon>
        <taxon>Botryosphaeriales</taxon>
        <taxon>Aplosporellaceae</taxon>
        <taxon>Aplosporella</taxon>
    </lineage>
</organism>
<dbReference type="EMBL" id="ML995487">
    <property type="protein sequence ID" value="KAF2141493.1"/>
    <property type="molecule type" value="Genomic_DNA"/>
</dbReference>
<keyword evidence="3" id="KW-1185">Reference proteome</keyword>
<dbReference type="Proteomes" id="UP000799438">
    <property type="component" value="Unassembled WGS sequence"/>
</dbReference>
<feature type="signal peptide" evidence="1">
    <location>
        <begin position="1"/>
        <end position="17"/>
    </location>
</feature>
<evidence type="ECO:0000313" key="2">
    <source>
        <dbReference type="EMBL" id="KAF2141493.1"/>
    </source>
</evidence>
<dbReference type="RefSeq" id="XP_033397206.1">
    <property type="nucleotide sequence ID" value="XM_033542159.1"/>
</dbReference>
<name>A0A6A6BDN6_9PEZI</name>
<reference evidence="2" key="1">
    <citation type="journal article" date="2020" name="Stud. Mycol.">
        <title>101 Dothideomycetes genomes: a test case for predicting lifestyles and emergence of pathogens.</title>
        <authorList>
            <person name="Haridas S."/>
            <person name="Albert R."/>
            <person name="Binder M."/>
            <person name="Bloem J."/>
            <person name="Labutti K."/>
            <person name="Salamov A."/>
            <person name="Andreopoulos B."/>
            <person name="Baker S."/>
            <person name="Barry K."/>
            <person name="Bills G."/>
            <person name="Bluhm B."/>
            <person name="Cannon C."/>
            <person name="Castanera R."/>
            <person name="Culley D."/>
            <person name="Daum C."/>
            <person name="Ezra D."/>
            <person name="Gonzalez J."/>
            <person name="Henrissat B."/>
            <person name="Kuo A."/>
            <person name="Liang C."/>
            <person name="Lipzen A."/>
            <person name="Lutzoni F."/>
            <person name="Magnuson J."/>
            <person name="Mondo S."/>
            <person name="Nolan M."/>
            <person name="Ohm R."/>
            <person name="Pangilinan J."/>
            <person name="Park H.-J."/>
            <person name="Ramirez L."/>
            <person name="Alfaro M."/>
            <person name="Sun H."/>
            <person name="Tritt A."/>
            <person name="Yoshinaga Y."/>
            <person name="Zwiers L.-H."/>
            <person name="Turgeon B."/>
            <person name="Goodwin S."/>
            <person name="Spatafora J."/>
            <person name="Crous P."/>
            <person name="Grigoriev I."/>
        </authorList>
    </citation>
    <scope>NUCLEOTIDE SEQUENCE</scope>
    <source>
        <strain evidence="2">CBS 121167</strain>
    </source>
</reference>
<accession>A0A6A6BDN6</accession>
<evidence type="ECO:0000313" key="3">
    <source>
        <dbReference type="Proteomes" id="UP000799438"/>
    </source>
</evidence>
<evidence type="ECO:0000256" key="1">
    <source>
        <dbReference type="SAM" id="SignalP"/>
    </source>
</evidence>